<evidence type="ECO:0000313" key="2">
    <source>
        <dbReference type="Proteomes" id="UP001600888"/>
    </source>
</evidence>
<reference evidence="1 2" key="1">
    <citation type="submission" date="2024-03" db="EMBL/GenBank/DDBJ databases">
        <title>A high-quality draft genome sequence of Diaporthe vaccinii, a causative agent of upright dieback and viscid rot disease in cranberry plants.</title>
        <authorList>
            <person name="Sarrasin M."/>
            <person name="Lang B.F."/>
            <person name="Burger G."/>
        </authorList>
    </citation>
    <scope>NUCLEOTIDE SEQUENCE [LARGE SCALE GENOMIC DNA]</scope>
    <source>
        <strain evidence="1 2">IS7</strain>
    </source>
</reference>
<dbReference type="Proteomes" id="UP001600888">
    <property type="component" value="Unassembled WGS sequence"/>
</dbReference>
<keyword evidence="2" id="KW-1185">Reference proteome</keyword>
<gene>
    <name evidence="1" type="ORF">FJTKL_07154</name>
</gene>
<proteinExistence type="predicted"/>
<comment type="caution">
    <text evidence="1">The sequence shown here is derived from an EMBL/GenBank/DDBJ whole genome shotgun (WGS) entry which is preliminary data.</text>
</comment>
<protein>
    <submittedName>
        <fullName evidence="1">Uncharacterized protein</fullName>
    </submittedName>
</protein>
<name>A0ABR4EVD5_9PEZI</name>
<dbReference type="EMBL" id="JBAWTH010000025">
    <property type="protein sequence ID" value="KAL2286396.1"/>
    <property type="molecule type" value="Genomic_DNA"/>
</dbReference>
<sequence>MARLGHTTADLGNRLGPPLNRFIYLLKSAATAVDSQACGPLCLVLSLFGPVHPFFARTHPPSSPLARLQACTYTRTLCRVILAGASCKSFLESQPAPRQGTAVEKSCRDPLSISTLSPSHPPPEIHSLVDICPFCWLPSRPGRNPVSAVRSAGTSTASFCGLRRAVKGVSLSESCRNGATRAPQG</sequence>
<accession>A0ABR4EVD5</accession>
<organism evidence="1 2">
    <name type="scientific">Diaporthe vaccinii</name>
    <dbReference type="NCBI Taxonomy" id="105482"/>
    <lineage>
        <taxon>Eukaryota</taxon>
        <taxon>Fungi</taxon>
        <taxon>Dikarya</taxon>
        <taxon>Ascomycota</taxon>
        <taxon>Pezizomycotina</taxon>
        <taxon>Sordariomycetes</taxon>
        <taxon>Sordariomycetidae</taxon>
        <taxon>Diaporthales</taxon>
        <taxon>Diaporthaceae</taxon>
        <taxon>Diaporthe</taxon>
        <taxon>Diaporthe eres species complex</taxon>
    </lineage>
</organism>
<evidence type="ECO:0000313" key="1">
    <source>
        <dbReference type="EMBL" id="KAL2286396.1"/>
    </source>
</evidence>